<evidence type="ECO:0000256" key="7">
    <source>
        <dbReference type="ARBA" id="ARBA00023122"/>
    </source>
</evidence>
<feature type="transmembrane region" description="Helical" evidence="11">
    <location>
        <begin position="6"/>
        <end position="33"/>
    </location>
</feature>
<dbReference type="NCBIfam" id="NF008604">
    <property type="entry name" value="PRK11573.1"/>
    <property type="match status" value="1"/>
</dbReference>
<evidence type="ECO:0000259" key="13">
    <source>
        <dbReference type="PROSITE" id="PS51846"/>
    </source>
</evidence>
<evidence type="ECO:0000256" key="2">
    <source>
        <dbReference type="ARBA" id="ARBA00006337"/>
    </source>
</evidence>
<proteinExistence type="inferred from homology"/>
<name>A0ABV3S654_9GAMM</name>
<keyword evidence="5" id="KW-0677">Repeat</keyword>
<keyword evidence="3" id="KW-1003">Cell membrane</keyword>
<dbReference type="InterPro" id="IPR002550">
    <property type="entry name" value="CNNM"/>
</dbReference>
<gene>
    <name evidence="14" type="ORF">V6X64_01190</name>
</gene>
<comment type="similarity">
    <text evidence="2">Belongs to the UPF0053 family.</text>
</comment>
<feature type="transmembrane region" description="Helical" evidence="11">
    <location>
        <begin position="124"/>
        <end position="145"/>
    </location>
</feature>
<evidence type="ECO:0000313" key="14">
    <source>
        <dbReference type="EMBL" id="MEX0385608.1"/>
    </source>
</evidence>
<comment type="subcellular location">
    <subcellularLocation>
        <location evidence="1">Cell membrane</location>
        <topology evidence="1">Multi-pass membrane protein</topology>
    </subcellularLocation>
</comment>
<evidence type="ECO:0000259" key="12">
    <source>
        <dbReference type="PROSITE" id="PS51371"/>
    </source>
</evidence>
<accession>A0ABV3S654</accession>
<dbReference type="Pfam" id="PF00571">
    <property type="entry name" value="CBS"/>
    <property type="match status" value="1"/>
</dbReference>
<dbReference type="Pfam" id="PF01595">
    <property type="entry name" value="CNNM"/>
    <property type="match status" value="1"/>
</dbReference>
<keyword evidence="4 10" id="KW-0812">Transmembrane</keyword>
<keyword evidence="15" id="KW-1185">Reference proteome</keyword>
<dbReference type="CDD" id="cd04590">
    <property type="entry name" value="CBS_pair_CorC_HlyC_assoc"/>
    <property type="match status" value="1"/>
</dbReference>
<comment type="caution">
    <text evidence="14">The sequence shown here is derived from an EMBL/GenBank/DDBJ whole genome shotgun (WGS) entry which is preliminary data.</text>
</comment>
<dbReference type="InterPro" id="IPR046342">
    <property type="entry name" value="CBS_dom_sf"/>
</dbReference>
<reference evidence="14 15" key="1">
    <citation type="submission" date="2024-02" db="EMBL/GenBank/DDBJ databases">
        <title>New especies of Spiribacter isolated from saline water.</title>
        <authorList>
            <person name="Leon M.J."/>
            <person name="De La Haba R."/>
            <person name="Sanchez-Porro C."/>
            <person name="Ventosa A."/>
        </authorList>
    </citation>
    <scope>NUCLEOTIDE SEQUENCE [LARGE SCALE GENOMIC DNA]</scope>
    <source>
        <strain evidence="15">ag22IC4-227</strain>
    </source>
</reference>
<keyword evidence="6 10" id="KW-1133">Transmembrane helix</keyword>
<dbReference type="EMBL" id="JBAKFJ010000001">
    <property type="protein sequence ID" value="MEX0385608.1"/>
    <property type="molecule type" value="Genomic_DNA"/>
</dbReference>
<evidence type="ECO:0000256" key="1">
    <source>
        <dbReference type="ARBA" id="ARBA00004651"/>
    </source>
</evidence>
<dbReference type="Gene3D" id="3.30.465.10">
    <property type="match status" value="1"/>
</dbReference>
<evidence type="ECO:0000256" key="3">
    <source>
        <dbReference type="ARBA" id="ARBA00022475"/>
    </source>
</evidence>
<sequence>MDSIPLPLLFGILGILIVLSGGFSSSETALMTLNRYRLRHLARAGHRGARRAEKLLQRPDRLIGIILLGNNFVNIAASSIATLIALRLGGEGALAAATGLLTLTILIFAEVAPKTLAALRPERVAFPAAFVLGPLLRLLYPLVWLTNFLANGLLRGLGVSPGEGGQSALSREELRTVVNEAGAMIPQRHQRMLLSILDLDKATVDDIMVPRNEVVGIDLGDDWSRITEQVAGSEYTRLPVFEGGIDNIRGVLHVRRVLTAMLDGELTRERLLEHVRDPYFVPESTPLHRQMLNFQAERRRIGLVVDEYGEFLGLVTLEDILEEIVGEFTTDPAEAVSDIHRQADGSYLAAGSASVRELKRLLDWDLPADGPKTLNGLILEHLETIPESGTSLLIDGHPVTVMQTEENRVKVARLERRVRPRESGLDGAD</sequence>
<evidence type="ECO:0000256" key="4">
    <source>
        <dbReference type="ARBA" id="ARBA00022692"/>
    </source>
</evidence>
<dbReference type="Pfam" id="PF03471">
    <property type="entry name" value="CorC_HlyC"/>
    <property type="match status" value="1"/>
</dbReference>
<evidence type="ECO:0000256" key="8">
    <source>
        <dbReference type="ARBA" id="ARBA00023136"/>
    </source>
</evidence>
<dbReference type="InterPro" id="IPR036318">
    <property type="entry name" value="FAD-bd_PCMH-like_sf"/>
</dbReference>
<dbReference type="InterPro" id="IPR000644">
    <property type="entry name" value="CBS_dom"/>
</dbReference>
<dbReference type="RefSeq" id="WP_367966091.1">
    <property type="nucleotide sequence ID" value="NZ_JBAKFI010000003.1"/>
</dbReference>
<dbReference type="SMART" id="SM01091">
    <property type="entry name" value="CorC_HlyC"/>
    <property type="match status" value="1"/>
</dbReference>
<dbReference type="PROSITE" id="PS51846">
    <property type="entry name" value="CNNM"/>
    <property type="match status" value="1"/>
</dbReference>
<dbReference type="PANTHER" id="PTHR22777:SF32">
    <property type="entry name" value="UPF0053 INNER MEMBRANE PROTEIN YFJD"/>
    <property type="match status" value="1"/>
</dbReference>
<dbReference type="PROSITE" id="PS51371">
    <property type="entry name" value="CBS"/>
    <property type="match status" value="1"/>
</dbReference>
<evidence type="ECO:0000256" key="6">
    <source>
        <dbReference type="ARBA" id="ARBA00022989"/>
    </source>
</evidence>
<dbReference type="SUPFAM" id="SSF54631">
    <property type="entry name" value="CBS-domain pair"/>
    <property type="match status" value="1"/>
</dbReference>
<evidence type="ECO:0000313" key="15">
    <source>
        <dbReference type="Proteomes" id="UP001556653"/>
    </source>
</evidence>
<evidence type="ECO:0000256" key="9">
    <source>
        <dbReference type="PROSITE-ProRule" id="PRU00703"/>
    </source>
</evidence>
<feature type="domain" description="CNNM transmembrane" evidence="13">
    <location>
        <begin position="2"/>
        <end position="198"/>
    </location>
</feature>
<evidence type="ECO:0000256" key="11">
    <source>
        <dbReference type="SAM" id="Phobius"/>
    </source>
</evidence>
<feature type="transmembrane region" description="Helical" evidence="11">
    <location>
        <begin position="62"/>
        <end position="86"/>
    </location>
</feature>
<dbReference type="InterPro" id="IPR005170">
    <property type="entry name" value="Transptr-assoc_dom"/>
</dbReference>
<dbReference type="Gene3D" id="3.10.580.10">
    <property type="entry name" value="CBS-domain"/>
    <property type="match status" value="1"/>
</dbReference>
<dbReference type="InterPro" id="IPR016169">
    <property type="entry name" value="FAD-bd_PCMH_sub2"/>
</dbReference>
<dbReference type="SUPFAM" id="SSF56176">
    <property type="entry name" value="FAD-binding/transporter-associated domain-like"/>
    <property type="match status" value="1"/>
</dbReference>
<dbReference type="InterPro" id="IPR044751">
    <property type="entry name" value="Ion_transp-like_CBS"/>
</dbReference>
<evidence type="ECO:0000256" key="5">
    <source>
        <dbReference type="ARBA" id="ARBA00022737"/>
    </source>
</evidence>
<evidence type="ECO:0000256" key="10">
    <source>
        <dbReference type="PROSITE-ProRule" id="PRU01193"/>
    </source>
</evidence>
<keyword evidence="7 9" id="KW-0129">CBS domain</keyword>
<feature type="domain" description="CBS" evidence="12">
    <location>
        <begin position="274"/>
        <end position="330"/>
    </location>
</feature>
<organism evidence="14 15">
    <name type="scientific">Spiribacter onubensis</name>
    <dbReference type="NCBI Taxonomy" id="3122420"/>
    <lineage>
        <taxon>Bacteria</taxon>
        <taxon>Pseudomonadati</taxon>
        <taxon>Pseudomonadota</taxon>
        <taxon>Gammaproteobacteria</taxon>
        <taxon>Chromatiales</taxon>
        <taxon>Ectothiorhodospiraceae</taxon>
        <taxon>Spiribacter</taxon>
    </lineage>
</organism>
<dbReference type="Proteomes" id="UP001556653">
    <property type="component" value="Unassembled WGS sequence"/>
</dbReference>
<protein>
    <submittedName>
        <fullName evidence="14">HlyC/CorC family transporter</fullName>
    </submittedName>
</protein>
<keyword evidence="8 10" id="KW-0472">Membrane</keyword>
<feature type="transmembrane region" description="Helical" evidence="11">
    <location>
        <begin position="92"/>
        <end position="112"/>
    </location>
</feature>
<dbReference type="PANTHER" id="PTHR22777">
    <property type="entry name" value="HEMOLYSIN-RELATED"/>
    <property type="match status" value="1"/>
</dbReference>